<evidence type="ECO:0000256" key="3">
    <source>
        <dbReference type="ARBA" id="ARBA00022473"/>
    </source>
</evidence>
<dbReference type="GO" id="GO:0045211">
    <property type="term" value="C:postsynaptic membrane"/>
    <property type="evidence" value="ECO:0007669"/>
    <property type="project" value="TreeGrafter"/>
</dbReference>
<evidence type="ECO:0000256" key="19">
    <source>
        <dbReference type="SAM" id="Phobius"/>
    </source>
</evidence>
<dbReference type="PROSITE" id="PS50022">
    <property type="entry name" value="FA58C_3"/>
    <property type="match status" value="2"/>
</dbReference>
<feature type="region of interest" description="Disordered" evidence="18">
    <location>
        <begin position="868"/>
        <end position="890"/>
    </location>
</feature>
<feature type="compositionally biased region" description="Acidic residues" evidence="18">
    <location>
        <begin position="724"/>
        <end position="756"/>
    </location>
</feature>
<keyword evidence="13 19" id="KW-0472">Membrane</keyword>
<feature type="signal peptide" evidence="20">
    <location>
        <begin position="1"/>
        <end position="24"/>
    </location>
</feature>
<keyword evidence="15" id="KW-0675">Receptor</keyword>
<accession>A0AAJ7U876</accession>
<sequence length="890" mass="96114">MDGPVRVSVLMVLLLLLASRRGDASTASTGTRARPPAGQAGQPGAPPPPPPAAAGGPGGTATCGGEVSARNAGYITSPGFPDDYQPYQRCEWLLRAPESDQKIILNFNPHFDLEKHDCRFDYIEVRDGAGPQAEVLGRYCGNVAPPPITSSGPALRLSFVSDYTNQGAGFSLHYEILTTGSDECSQNLTESTGVIQSPGYPDKYPHYLDCTYVIQAPPRHEISLDFDRFDVEEEGTGAAPGPLETLPCRYDWLEIWDGLPQVGFLLGRFCGPRSPGPVHSATGTLSLVLHTDTAVARDGFLARYGVAPRRPADSSQCGRALGVESGAVRPGRLSASSQYRTGLWGPERARLNHPLNAWTPLTDSSKEWLQVDLGFPKLVTGIATQGAVSQETHKSYYVTEFRLEYSSSGDEWVLYREGRSPRDFEGNEDGSTVVRNSLAEPFVARHVRLRPTRWREGIALRLELYGCQIMDFPCSELLGMVSGRIEDRQVAVSSSRDFQWAAGSARLLGSRFGWAPALSQPSEWLQVDLGVPWMVSGVLLQGAKGGPLSDTKFFIRRFGLAHSLDGITWHSVRDANSQHPKSFIGNFHTDKVELRRFPAVLARLLRVLPEKWAPSGIGLRLELLGCTPPTEAPGTGPTPAPPAPAADARDPGCLVPEGECRTEKPSVVLPSEPARNRPVSSDQAALGTEIHSSWDDDDDNNNNNSSNNNNNSSNNSSNNNNSNNDDDDLDNGGVDEPDDVNEVAEEEEEEEVEEEDARVLRSLDPILITIITVSSLGVLLGAACTGLLLYCACAYGGGGGVVGTGGRRHHLHHHHQQQQQQLNRSHGGGGGGRCVPELSISALERYNFELYDGAGRAKEKKTPCIREAGGAGQLAEEKARLHTQGSSSEA</sequence>
<evidence type="ECO:0000256" key="11">
    <source>
        <dbReference type="ARBA" id="ARBA00022902"/>
    </source>
</evidence>
<dbReference type="FunFam" id="2.60.120.260:FF:000002">
    <property type="entry name" value="Coagulation factor VIII"/>
    <property type="match status" value="1"/>
</dbReference>
<feature type="compositionally biased region" description="Low complexity" evidence="18">
    <location>
        <begin position="32"/>
        <end position="43"/>
    </location>
</feature>
<dbReference type="InterPro" id="IPR000421">
    <property type="entry name" value="FA58C"/>
</dbReference>
<feature type="compositionally biased region" description="Low complexity" evidence="18">
    <location>
        <begin position="701"/>
        <end position="723"/>
    </location>
</feature>
<feature type="domain" description="F5/8 type C" evidence="22">
    <location>
        <begin position="317"/>
        <end position="467"/>
    </location>
</feature>
<comment type="subcellular location">
    <subcellularLocation>
        <location evidence="1">Membrane</location>
        <topology evidence="1">Single-pass type I membrane protein</topology>
    </subcellularLocation>
</comment>
<keyword evidence="9" id="KW-0221">Differentiation</keyword>
<feature type="domain" description="CUB" evidence="21">
    <location>
        <begin position="63"/>
        <end position="177"/>
    </location>
</feature>
<comment type="similarity">
    <text evidence="2">Belongs to the neuropilin family.</text>
</comment>
<dbReference type="CDD" id="cd00041">
    <property type="entry name" value="CUB"/>
    <property type="match status" value="2"/>
</dbReference>
<evidence type="ECO:0000256" key="14">
    <source>
        <dbReference type="ARBA" id="ARBA00023157"/>
    </source>
</evidence>
<evidence type="ECO:0000256" key="12">
    <source>
        <dbReference type="ARBA" id="ARBA00022989"/>
    </source>
</evidence>
<proteinExistence type="inferred from homology"/>
<evidence type="ECO:0000256" key="15">
    <source>
        <dbReference type="ARBA" id="ARBA00023170"/>
    </source>
</evidence>
<dbReference type="GO" id="GO:0008201">
    <property type="term" value="F:heparin binding"/>
    <property type="evidence" value="ECO:0007669"/>
    <property type="project" value="UniProtKB-KW"/>
</dbReference>
<dbReference type="GO" id="GO:0007411">
    <property type="term" value="P:axon guidance"/>
    <property type="evidence" value="ECO:0007669"/>
    <property type="project" value="TreeGrafter"/>
</dbReference>
<dbReference type="InterPro" id="IPR008979">
    <property type="entry name" value="Galactose-bd-like_sf"/>
</dbReference>
<evidence type="ECO:0000313" key="24">
    <source>
        <dbReference type="RefSeq" id="XP_032831477.1"/>
    </source>
</evidence>
<keyword evidence="4" id="KW-0358">Heparin-binding</keyword>
<dbReference type="Pfam" id="PF00754">
    <property type="entry name" value="F5_F8_type_C"/>
    <property type="match status" value="2"/>
</dbReference>
<dbReference type="AlphaFoldDB" id="A0AAJ7U876"/>
<keyword evidence="10" id="KW-0106">Calcium</keyword>
<dbReference type="GO" id="GO:0046872">
    <property type="term" value="F:metal ion binding"/>
    <property type="evidence" value="ECO:0007669"/>
    <property type="project" value="UniProtKB-KW"/>
</dbReference>
<dbReference type="InterPro" id="IPR050633">
    <property type="entry name" value="Neuropilin_MCO_CoagFactor"/>
</dbReference>
<dbReference type="Gene3D" id="2.60.120.260">
    <property type="entry name" value="Galactose-binding domain-like"/>
    <property type="match status" value="2"/>
</dbReference>
<evidence type="ECO:0000256" key="4">
    <source>
        <dbReference type="ARBA" id="ARBA00022674"/>
    </source>
</evidence>
<keyword evidence="23" id="KW-1185">Reference proteome</keyword>
<feature type="region of interest" description="Disordered" evidence="18">
    <location>
        <begin position="24"/>
        <end position="63"/>
    </location>
</feature>
<keyword evidence="3" id="KW-0217">Developmental protein</keyword>
<feature type="domain" description="CUB" evidence="21">
    <location>
        <begin position="184"/>
        <end position="307"/>
    </location>
</feature>
<protein>
    <submittedName>
        <fullName evidence="24">Neuropilin-2-like isoform X1</fullName>
    </submittedName>
</protein>
<dbReference type="SMART" id="SM00042">
    <property type="entry name" value="CUB"/>
    <property type="match status" value="2"/>
</dbReference>
<keyword evidence="5 19" id="KW-0812">Transmembrane</keyword>
<organism evidence="23 24">
    <name type="scientific">Petromyzon marinus</name>
    <name type="common">Sea lamprey</name>
    <dbReference type="NCBI Taxonomy" id="7757"/>
    <lineage>
        <taxon>Eukaryota</taxon>
        <taxon>Metazoa</taxon>
        <taxon>Chordata</taxon>
        <taxon>Craniata</taxon>
        <taxon>Vertebrata</taxon>
        <taxon>Cyclostomata</taxon>
        <taxon>Hyperoartia</taxon>
        <taxon>Petromyzontiformes</taxon>
        <taxon>Petromyzontidae</taxon>
        <taxon>Petromyzon</taxon>
    </lineage>
</organism>
<dbReference type="KEGG" id="pmrn:116954783"/>
<dbReference type="GO" id="GO:0030424">
    <property type="term" value="C:axon"/>
    <property type="evidence" value="ECO:0007669"/>
    <property type="project" value="TreeGrafter"/>
</dbReference>
<reference evidence="24" key="1">
    <citation type="submission" date="2025-08" db="UniProtKB">
        <authorList>
            <consortium name="RefSeq"/>
        </authorList>
    </citation>
    <scope>IDENTIFICATION</scope>
    <source>
        <tissue evidence="24">Sperm</tissue>
    </source>
</reference>
<keyword evidence="6" id="KW-0479">Metal-binding</keyword>
<evidence type="ECO:0000256" key="5">
    <source>
        <dbReference type="ARBA" id="ARBA00022692"/>
    </source>
</evidence>
<comment type="caution">
    <text evidence="17">Lacks conserved residue(s) required for the propagation of feature annotation.</text>
</comment>
<dbReference type="GO" id="GO:0017154">
    <property type="term" value="F:semaphorin receptor activity"/>
    <property type="evidence" value="ECO:0007669"/>
    <property type="project" value="TreeGrafter"/>
</dbReference>
<evidence type="ECO:0000313" key="23">
    <source>
        <dbReference type="Proteomes" id="UP001318040"/>
    </source>
</evidence>
<dbReference type="InterPro" id="IPR035914">
    <property type="entry name" value="Sperma_CUB_dom_sf"/>
</dbReference>
<dbReference type="SUPFAM" id="SSF49854">
    <property type="entry name" value="Spermadhesin, CUB domain"/>
    <property type="match status" value="2"/>
</dbReference>
<evidence type="ECO:0000256" key="17">
    <source>
        <dbReference type="PROSITE-ProRule" id="PRU00059"/>
    </source>
</evidence>
<keyword evidence="7 20" id="KW-0732">Signal</keyword>
<feature type="region of interest" description="Disordered" evidence="18">
    <location>
        <begin position="628"/>
        <end position="757"/>
    </location>
</feature>
<dbReference type="RefSeq" id="XP_032831477.1">
    <property type="nucleotide sequence ID" value="XM_032975586.1"/>
</dbReference>
<dbReference type="InterPro" id="IPR022579">
    <property type="entry name" value="Neuropilin_C"/>
</dbReference>
<dbReference type="SMART" id="SM00231">
    <property type="entry name" value="FA58C"/>
    <property type="match status" value="2"/>
</dbReference>
<dbReference type="CDD" id="cd00057">
    <property type="entry name" value="FA58C"/>
    <property type="match status" value="2"/>
</dbReference>
<evidence type="ECO:0000259" key="21">
    <source>
        <dbReference type="PROSITE" id="PS01180"/>
    </source>
</evidence>
<dbReference type="FunFam" id="2.60.120.290:FF:000010">
    <property type="entry name" value="Neuropilin"/>
    <property type="match status" value="1"/>
</dbReference>
<dbReference type="PROSITE" id="PS01285">
    <property type="entry name" value="FA58C_1"/>
    <property type="match status" value="2"/>
</dbReference>
<dbReference type="PROSITE" id="PS01286">
    <property type="entry name" value="FA58C_2"/>
    <property type="match status" value="2"/>
</dbReference>
<dbReference type="PANTHER" id="PTHR46806:SF2">
    <property type="entry name" value="NEUROPILIN-2"/>
    <property type="match status" value="1"/>
</dbReference>
<dbReference type="Pfam" id="PF00431">
    <property type="entry name" value="CUB"/>
    <property type="match status" value="2"/>
</dbReference>
<dbReference type="Gene3D" id="2.60.120.290">
    <property type="entry name" value="Spermadhesin, CUB domain"/>
    <property type="match status" value="2"/>
</dbReference>
<evidence type="ECO:0000256" key="6">
    <source>
        <dbReference type="ARBA" id="ARBA00022723"/>
    </source>
</evidence>
<feature type="domain" description="F5/8 type C" evidence="22">
    <location>
        <begin position="474"/>
        <end position="626"/>
    </location>
</feature>
<dbReference type="SUPFAM" id="SSF49785">
    <property type="entry name" value="Galactose-binding domain-like"/>
    <property type="match status" value="2"/>
</dbReference>
<keyword evidence="14 17" id="KW-1015">Disulfide bond</keyword>
<dbReference type="Pfam" id="PF11980">
    <property type="entry name" value="DUF3481"/>
    <property type="match status" value="1"/>
</dbReference>
<keyword evidence="16" id="KW-0325">Glycoprotein</keyword>
<dbReference type="PROSITE" id="PS01180">
    <property type="entry name" value="CUB"/>
    <property type="match status" value="2"/>
</dbReference>
<evidence type="ECO:0000256" key="13">
    <source>
        <dbReference type="ARBA" id="ARBA00023136"/>
    </source>
</evidence>
<feature type="chain" id="PRO_5042543533" evidence="20">
    <location>
        <begin position="25"/>
        <end position="890"/>
    </location>
</feature>
<gene>
    <name evidence="24" type="primary">LOC116954783</name>
</gene>
<feature type="disulfide bond" evidence="17">
    <location>
        <begin position="63"/>
        <end position="90"/>
    </location>
</feature>
<feature type="transmembrane region" description="Helical" evidence="19">
    <location>
        <begin position="766"/>
        <end position="790"/>
    </location>
</feature>
<feature type="region of interest" description="Disordered" evidence="18">
    <location>
        <begin position="807"/>
        <end position="832"/>
    </location>
</feature>
<dbReference type="PANTHER" id="PTHR46806">
    <property type="entry name" value="F5/8 TYPE C DOMAIN-CONTAINING PROTEIN"/>
    <property type="match status" value="1"/>
</dbReference>
<evidence type="ECO:0000256" key="7">
    <source>
        <dbReference type="ARBA" id="ARBA00022729"/>
    </source>
</evidence>
<keyword evidence="12 19" id="KW-1133">Transmembrane helix</keyword>
<name>A0AAJ7U876_PETMA</name>
<evidence type="ECO:0000256" key="18">
    <source>
        <dbReference type="SAM" id="MobiDB-lite"/>
    </source>
</evidence>
<keyword evidence="11" id="KW-0524">Neurogenesis</keyword>
<evidence type="ECO:0000259" key="22">
    <source>
        <dbReference type="PROSITE" id="PS50022"/>
    </source>
</evidence>
<feature type="compositionally biased region" description="Basic residues" evidence="18">
    <location>
        <begin position="807"/>
        <end position="816"/>
    </location>
</feature>
<dbReference type="InterPro" id="IPR000859">
    <property type="entry name" value="CUB_dom"/>
</dbReference>
<evidence type="ECO:0000256" key="10">
    <source>
        <dbReference type="ARBA" id="ARBA00022837"/>
    </source>
</evidence>
<evidence type="ECO:0000256" key="8">
    <source>
        <dbReference type="ARBA" id="ARBA00022737"/>
    </source>
</evidence>
<dbReference type="GO" id="GO:0098978">
    <property type="term" value="C:glutamatergic synapse"/>
    <property type="evidence" value="ECO:0007669"/>
    <property type="project" value="TreeGrafter"/>
</dbReference>
<keyword evidence="8" id="KW-0677">Repeat</keyword>
<evidence type="ECO:0000256" key="9">
    <source>
        <dbReference type="ARBA" id="ARBA00022782"/>
    </source>
</evidence>
<dbReference type="FunFam" id="2.60.120.290:FF:000003">
    <property type="entry name" value="Neuropilin"/>
    <property type="match status" value="1"/>
</dbReference>
<dbReference type="Proteomes" id="UP001318040">
    <property type="component" value="Chromosome 56"/>
</dbReference>
<evidence type="ECO:0000256" key="20">
    <source>
        <dbReference type="SAM" id="SignalP"/>
    </source>
</evidence>
<dbReference type="FunFam" id="2.60.120.260:FF:000013">
    <property type="entry name" value="Neuropilin"/>
    <property type="match status" value="1"/>
</dbReference>
<evidence type="ECO:0000256" key="2">
    <source>
        <dbReference type="ARBA" id="ARBA00006078"/>
    </source>
</evidence>
<evidence type="ECO:0000256" key="16">
    <source>
        <dbReference type="ARBA" id="ARBA00023180"/>
    </source>
</evidence>
<evidence type="ECO:0000256" key="1">
    <source>
        <dbReference type="ARBA" id="ARBA00004479"/>
    </source>
</evidence>